<comment type="caution">
    <text evidence="6">The sequence shown here is derived from an EMBL/GenBank/DDBJ whole genome shotgun (WGS) entry which is preliminary data.</text>
</comment>
<evidence type="ECO:0000313" key="7">
    <source>
        <dbReference type="Proteomes" id="UP000030321"/>
    </source>
</evidence>
<proteinExistence type="inferred from homology"/>
<protein>
    <submittedName>
        <fullName evidence="6">Extracellular solute-binding protein, family 3</fullName>
    </submittedName>
</protein>
<dbReference type="SMART" id="SM00062">
    <property type="entry name" value="PBPb"/>
    <property type="match status" value="1"/>
</dbReference>
<accession>A0A0A1VXS6</accession>
<dbReference type="AlphaFoldDB" id="A0A0A1VXS6"/>
<dbReference type="InterPro" id="IPR051455">
    <property type="entry name" value="Bact_solute-bind_prot3"/>
</dbReference>
<feature type="chain" id="PRO_5001993256" evidence="4">
    <location>
        <begin position="21"/>
        <end position="351"/>
    </location>
</feature>
<reference evidence="7" key="1">
    <citation type="journal article" date="2015" name="Genome">
        <title>Whole Genome Sequence of the Non-Microcystin-Producing Microcystis aeruginosa Strain NIES-44.</title>
        <authorList>
            <person name="Okano K."/>
            <person name="Miyata N."/>
            <person name="Ozaki Y."/>
        </authorList>
    </citation>
    <scope>NUCLEOTIDE SEQUENCE [LARGE SCALE GENOMIC DNA]</scope>
    <source>
        <strain evidence="7">NIES-44</strain>
    </source>
</reference>
<evidence type="ECO:0000256" key="1">
    <source>
        <dbReference type="ARBA" id="ARBA00010333"/>
    </source>
</evidence>
<dbReference type="Proteomes" id="UP000030321">
    <property type="component" value="Unassembled WGS sequence"/>
</dbReference>
<dbReference type="PANTHER" id="PTHR30085:SF7">
    <property type="entry name" value="AMINO-ACID ABC TRANSPORTER-BINDING PROTEIN YHDW-RELATED"/>
    <property type="match status" value="1"/>
</dbReference>
<dbReference type="InterPro" id="IPR001638">
    <property type="entry name" value="Solute-binding_3/MltF_N"/>
</dbReference>
<keyword evidence="3 4" id="KW-0732">Signal</keyword>
<keyword evidence="2" id="KW-0813">Transport</keyword>
<gene>
    <name evidence="6" type="ORF">N44_03120</name>
</gene>
<dbReference type="EMBL" id="BBPA01000057">
    <property type="protein sequence ID" value="GAL94540.1"/>
    <property type="molecule type" value="Genomic_DNA"/>
</dbReference>
<evidence type="ECO:0000256" key="2">
    <source>
        <dbReference type="ARBA" id="ARBA00022448"/>
    </source>
</evidence>
<dbReference type="Pfam" id="PF00497">
    <property type="entry name" value="SBP_bac_3"/>
    <property type="match status" value="1"/>
</dbReference>
<name>A0A0A1VXS6_MICAE</name>
<dbReference type="RefSeq" id="WP_045360629.1">
    <property type="nucleotide sequence ID" value="NZ_BBPA01000057.1"/>
</dbReference>
<evidence type="ECO:0000256" key="4">
    <source>
        <dbReference type="SAM" id="SignalP"/>
    </source>
</evidence>
<dbReference type="GO" id="GO:0006865">
    <property type="term" value="P:amino acid transport"/>
    <property type="evidence" value="ECO:0007669"/>
    <property type="project" value="TreeGrafter"/>
</dbReference>
<dbReference type="SUPFAM" id="SSF53850">
    <property type="entry name" value="Periplasmic binding protein-like II"/>
    <property type="match status" value="1"/>
</dbReference>
<dbReference type="Gene3D" id="3.40.190.10">
    <property type="entry name" value="Periplasmic binding protein-like II"/>
    <property type="match status" value="2"/>
</dbReference>
<organism evidence="6 7">
    <name type="scientific">Microcystis aeruginosa NIES-44</name>
    <dbReference type="NCBI Taxonomy" id="449439"/>
    <lineage>
        <taxon>Bacteria</taxon>
        <taxon>Bacillati</taxon>
        <taxon>Cyanobacteriota</taxon>
        <taxon>Cyanophyceae</taxon>
        <taxon>Oscillatoriophycideae</taxon>
        <taxon>Chroococcales</taxon>
        <taxon>Microcystaceae</taxon>
        <taxon>Microcystis</taxon>
    </lineage>
</organism>
<dbReference type="CDD" id="cd13692">
    <property type="entry name" value="PBP2_BztA"/>
    <property type="match status" value="1"/>
</dbReference>
<dbReference type="PROSITE" id="PS51257">
    <property type="entry name" value="PROKAR_LIPOPROTEIN"/>
    <property type="match status" value="1"/>
</dbReference>
<sequence length="351" mass="38365">MLKWRFCAFSLLLLLITACGTENQPNSGSTTAGSPDAGRLPTVKNRGKLICGINGEVPGFSFVNEKGEYSGLDVQICRAIAAALFNDPSKVEYRKLSPQERFTAVQTGEVDILSRNTTWTINRDTALGMEFITPVFYDGQGIMATKASNVKKLEDLSGKSICVLSGTTTEQNLADAMAKAAVQGYKPIVSDDVEALYTAYQAGRCQAVTSDRSQLVARRSVFPRPQDHQLLEVVISKEPLAPAVADGDPPWSNAVRSIVFSLIQGEEFGINSKNIATFADSKDPSIRRFLGIDEKLGEDMGLPNDFAQRVLKQVGNYGEIYDREIGKPLQLDRGLNNLWTKGGLLYSPPFR</sequence>
<comment type="similarity">
    <text evidence="1">Belongs to the bacterial solute-binding protein 3 family.</text>
</comment>
<evidence type="ECO:0000256" key="3">
    <source>
        <dbReference type="ARBA" id="ARBA00022729"/>
    </source>
</evidence>
<evidence type="ECO:0000313" key="6">
    <source>
        <dbReference type="EMBL" id="GAL94540.1"/>
    </source>
</evidence>
<feature type="signal peptide" evidence="4">
    <location>
        <begin position="1"/>
        <end position="20"/>
    </location>
</feature>
<feature type="domain" description="Solute-binding protein family 3/N-terminal" evidence="5">
    <location>
        <begin position="48"/>
        <end position="278"/>
    </location>
</feature>
<dbReference type="PANTHER" id="PTHR30085">
    <property type="entry name" value="AMINO ACID ABC TRANSPORTER PERMEASE"/>
    <property type="match status" value="1"/>
</dbReference>
<evidence type="ECO:0000259" key="5">
    <source>
        <dbReference type="SMART" id="SM00062"/>
    </source>
</evidence>